<dbReference type="KEGG" id="pmad:BAY61_22860"/>
<dbReference type="PANTHER" id="PTHR46796:SF12">
    <property type="entry name" value="HTH-TYPE DNA-BINDING TRANSCRIPTIONAL ACTIVATOR EUTR"/>
    <property type="match status" value="1"/>
</dbReference>
<dbReference type="STRING" id="530584.SAMN05421630_10887"/>
<dbReference type="Proteomes" id="UP000199494">
    <property type="component" value="Unassembled WGS sequence"/>
</dbReference>
<evidence type="ECO:0000313" key="4">
    <source>
        <dbReference type="EMBL" id="SDD41266.1"/>
    </source>
</evidence>
<accession>A0A222VTX7</accession>
<dbReference type="PROSITE" id="PS01124">
    <property type="entry name" value="HTH_ARAC_FAMILY_2"/>
    <property type="match status" value="1"/>
</dbReference>
<dbReference type="Gene3D" id="1.10.10.60">
    <property type="entry name" value="Homeodomain-like"/>
    <property type="match status" value="1"/>
</dbReference>
<dbReference type="SMART" id="SM00342">
    <property type="entry name" value="HTH_ARAC"/>
    <property type="match status" value="1"/>
</dbReference>
<dbReference type="Pfam" id="PF14525">
    <property type="entry name" value="AraC_binding_2"/>
    <property type="match status" value="1"/>
</dbReference>
<dbReference type="GO" id="GO:0043565">
    <property type="term" value="F:sequence-specific DNA binding"/>
    <property type="evidence" value="ECO:0007669"/>
    <property type="project" value="InterPro"/>
</dbReference>
<dbReference type="AlphaFoldDB" id="A0A222VTX7"/>
<evidence type="ECO:0000256" key="3">
    <source>
        <dbReference type="ARBA" id="ARBA00023163"/>
    </source>
</evidence>
<dbReference type="RefSeq" id="WP_091807674.1">
    <property type="nucleotide sequence ID" value="NZ_CP016353.1"/>
</dbReference>
<dbReference type="EMBL" id="FMZE01000008">
    <property type="protein sequence ID" value="SDD41266.1"/>
    <property type="molecule type" value="Genomic_DNA"/>
</dbReference>
<keyword evidence="3" id="KW-0804">Transcription</keyword>
<gene>
    <name evidence="4" type="ORF">SAMN05421630_10887</name>
</gene>
<dbReference type="OrthoDB" id="5464689at2"/>
<dbReference type="InterPro" id="IPR009057">
    <property type="entry name" value="Homeodomain-like_sf"/>
</dbReference>
<dbReference type="InterPro" id="IPR050204">
    <property type="entry name" value="AraC_XylS_family_regulators"/>
</dbReference>
<evidence type="ECO:0000256" key="2">
    <source>
        <dbReference type="ARBA" id="ARBA00023125"/>
    </source>
</evidence>
<name>A0A222VTX7_9PSEU</name>
<reference evidence="4 5" key="1">
    <citation type="submission" date="2016-10" db="EMBL/GenBank/DDBJ databases">
        <authorList>
            <person name="de Groot N.N."/>
        </authorList>
    </citation>
    <scope>NUCLEOTIDE SEQUENCE [LARGE SCALE GENOMIC DNA]</scope>
    <source>
        <strain evidence="4 5">CGMCC 4.5506</strain>
    </source>
</reference>
<dbReference type="Pfam" id="PF12833">
    <property type="entry name" value="HTH_18"/>
    <property type="match status" value="1"/>
</dbReference>
<sequence length="324" mass="35798">MIHKPLNRFELFRSSDLDVTREAVAGVFCAHRMELTGNEGTLDARMNSKRLDNVGLSYIGYGEAVRVDPGELESFYVVQAPLTGNGLFQYGNQFVTGSPGTAVVAGPTKPLGMRLSAELELVILRMERTALEATLSDLLDRSLPKPIEFELGMNLASGYARTWYDYLMFCVAEINRPDSLLTHPLSVHQMEQNLMGGLLLAQASNYTGMLQGKALPAPSRAISRAVDVIENHPELAHTMGSLAKEVGVSVRALQKGFRKHLDTTPSAFLRAVRLQRAHDELRAAQSDTVTVGEVAGHWGFMHLGRFATSYRRKFNETPSQTLHR</sequence>
<protein>
    <submittedName>
        <fullName evidence="4">Helix-turn-helix domain-containing protein</fullName>
    </submittedName>
</protein>
<dbReference type="SUPFAM" id="SSF46689">
    <property type="entry name" value="Homeodomain-like"/>
    <property type="match status" value="2"/>
</dbReference>
<keyword evidence="2" id="KW-0238">DNA-binding</keyword>
<dbReference type="PANTHER" id="PTHR46796">
    <property type="entry name" value="HTH-TYPE TRANSCRIPTIONAL ACTIVATOR RHAS-RELATED"/>
    <property type="match status" value="1"/>
</dbReference>
<proteinExistence type="predicted"/>
<keyword evidence="1" id="KW-0805">Transcription regulation</keyword>
<organism evidence="4 5">
    <name type="scientific">Prauserella marina</name>
    <dbReference type="NCBI Taxonomy" id="530584"/>
    <lineage>
        <taxon>Bacteria</taxon>
        <taxon>Bacillati</taxon>
        <taxon>Actinomycetota</taxon>
        <taxon>Actinomycetes</taxon>
        <taxon>Pseudonocardiales</taxon>
        <taxon>Pseudonocardiaceae</taxon>
        <taxon>Prauserella</taxon>
    </lineage>
</organism>
<dbReference type="InterPro" id="IPR018060">
    <property type="entry name" value="HTH_AraC"/>
</dbReference>
<keyword evidence="5" id="KW-1185">Reference proteome</keyword>
<dbReference type="GO" id="GO:0003700">
    <property type="term" value="F:DNA-binding transcription factor activity"/>
    <property type="evidence" value="ECO:0007669"/>
    <property type="project" value="InterPro"/>
</dbReference>
<dbReference type="InterPro" id="IPR035418">
    <property type="entry name" value="AraC-bd_2"/>
</dbReference>
<evidence type="ECO:0000313" key="5">
    <source>
        <dbReference type="Proteomes" id="UP000199494"/>
    </source>
</evidence>
<evidence type="ECO:0000256" key="1">
    <source>
        <dbReference type="ARBA" id="ARBA00023015"/>
    </source>
</evidence>